<name>R9L2M5_9ACTN</name>
<dbReference type="PATRIC" id="fig|1235794.3.peg.180"/>
<feature type="region of interest" description="Disordered" evidence="1">
    <location>
        <begin position="340"/>
        <end position="366"/>
    </location>
</feature>
<dbReference type="InterPro" id="IPR011664">
    <property type="entry name" value="Abi_system_AbiD/AbiF-like"/>
</dbReference>
<dbReference type="OrthoDB" id="5363652at2"/>
<evidence type="ECO:0000313" key="3">
    <source>
        <dbReference type="Proteomes" id="UP000014204"/>
    </source>
</evidence>
<protein>
    <recommendedName>
        <fullName evidence="4">Abi-like protein</fullName>
    </recommendedName>
</protein>
<gene>
    <name evidence="2" type="ORF">C811_00183</name>
</gene>
<dbReference type="EMBL" id="ASSY01000002">
    <property type="protein sequence ID" value="EOS52900.1"/>
    <property type="molecule type" value="Genomic_DNA"/>
</dbReference>
<accession>R9L2M5</accession>
<proteinExistence type="predicted"/>
<dbReference type="STRING" id="1235794.C811_00183"/>
<dbReference type="AlphaFoldDB" id="R9L2M5"/>
<comment type="caution">
    <text evidence="2">The sequence shown here is derived from an EMBL/GenBank/DDBJ whole genome shotgun (WGS) entry which is preliminary data.</text>
</comment>
<keyword evidence="3" id="KW-1185">Reference proteome</keyword>
<dbReference type="HOGENOM" id="CLU_064892_1_0_11"/>
<reference evidence="2 3" key="1">
    <citation type="submission" date="2013-04" db="EMBL/GenBank/DDBJ databases">
        <title>The Genome Sequence of Enterorhabdus caecimuris B7.</title>
        <authorList>
            <consortium name="The Broad Institute Genomics Platform"/>
            <consortium name="The Broad Institute Genome Sequencing Center for Infectious Disease"/>
            <person name="Earl A."/>
            <person name="Xavier R."/>
            <person name="Elson C."/>
            <person name="Duck W."/>
            <person name="Walker B."/>
            <person name="Young S."/>
            <person name="Zeng Q."/>
            <person name="Gargeya S."/>
            <person name="Fitzgerald M."/>
            <person name="Haas B."/>
            <person name="Abouelleil A."/>
            <person name="Allen A.W."/>
            <person name="Alvarado L."/>
            <person name="Arachchi H.M."/>
            <person name="Berlin A.M."/>
            <person name="Chapman S.B."/>
            <person name="Gainer-Dewar J."/>
            <person name="Goldberg J."/>
            <person name="Griggs A."/>
            <person name="Gujja S."/>
            <person name="Hansen M."/>
            <person name="Howarth C."/>
            <person name="Imamovic A."/>
            <person name="Ireland A."/>
            <person name="Larimer J."/>
            <person name="McCowan C."/>
            <person name="Murphy C."/>
            <person name="Pearson M."/>
            <person name="Poon T.W."/>
            <person name="Priest M."/>
            <person name="Roberts A."/>
            <person name="Saif S."/>
            <person name="Shea T."/>
            <person name="Sisk P."/>
            <person name="Sykes S."/>
            <person name="Wortman J."/>
            <person name="Nusbaum C."/>
            <person name="Birren B."/>
        </authorList>
    </citation>
    <scope>NUCLEOTIDE SEQUENCE [LARGE SCALE GENOMIC DNA]</scope>
    <source>
        <strain evidence="2 3">B7</strain>
    </source>
</reference>
<evidence type="ECO:0000256" key="1">
    <source>
        <dbReference type="SAM" id="MobiDB-lite"/>
    </source>
</evidence>
<feature type="compositionally biased region" description="Basic and acidic residues" evidence="1">
    <location>
        <begin position="342"/>
        <end position="356"/>
    </location>
</feature>
<sequence length="366" mass="42311">MSERVQGYSFMVENQLDAAARSRKPWLTPVQQVEHLKSKGVRFEKISEEDARTYLERNNNFFRIRSYRTNFEKVAEGARAGQYVNLDFKMLIDLSIIDMLLRNELLPMTLDIEHFAKVNLLREIERHGEDGYAIVEDFLAEADWVNSEGRTCNRTKDEIARGQSSAYTSGLLEKHPEHDYPVWIFMELVSFGTFLRFMKFCADRFGDKRLRDDYYVLQNVKALRNACAHNNCVLNNMIGCPARYNAQPAVTQGLESIGISLSQRRSKMKNEVFQQIATVLYAHQRWVSEGVRRNRGDSLRKFSNRMLKNWEFYKDNGQVVSGFFFILRMISGWYPDGNPVAQDDRASRGTKEKAVEEMGNCGAAGE</sequence>
<organism evidence="2 3">
    <name type="scientific">Adlercreutzia caecimuris B7</name>
    <dbReference type="NCBI Taxonomy" id="1235794"/>
    <lineage>
        <taxon>Bacteria</taxon>
        <taxon>Bacillati</taxon>
        <taxon>Actinomycetota</taxon>
        <taxon>Coriobacteriia</taxon>
        <taxon>Eggerthellales</taxon>
        <taxon>Eggerthellaceae</taxon>
        <taxon>Adlercreutzia</taxon>
    </lineage>
</organism>
<evidence type="ECO:0008006" key="4">
    <source>
        <dbReference type="Google" id="ProtNLM"/>
    </source>
</evidence>
<evidence type="ECO:0000313" key="2">
    <source>
        <dbReference type="EMBL" id="EOS52900.1"/>
    </source>
</evidence>
<dbReference type="eggNOG" id="COG4823">
    <property type="taxonomic scope" value="Bacteria"/>
</dbReference>
<dbReference type="Pfam" id="PF07751">
    <property type="entry name" value="Abi_2"/>
    <property type="match status" value="1"/>
</dbReference>
<dbReference type="Proteomes" id="UP000014204">
    <property type="component" value="Unassembled WGS sequence"/>
</dbReference>